<evidence type="ECO:0000313" key="8">
    <source>
        <dbReference type="EMBL" id="MEO3940999.1"/>
    </source>
</evidence>
<dbReference type="PANTHER" id="PTHR30627:SF24">
    <property type="entry name" value="PENICILLIN-BINDING PROTEIN 4B"/>
    <property type="match status" value="1"/>
</dbReference>
<dbReference type="SUPFAM" id="SSF54427">
    <property type="entry name" value="NTF2-like"/>
    <property type="match status" value="1"/>
</dbReference>
<comment type="subcellular location">
    <subcellularLocation>
        <location evidence="1">Membrane</location>
    </subcellularLocation>
</comment>
<dbReference type="InterPro" id="IPR005311">
    <property type="entry name" value="PBP_dimer"/>
</dbReference>
<dbReference type="Pfam" id="PF03717">
    <property type="entry name" value="PBP_dimer"/>
    <property type="match status" value="1"/>
</dbReference>
<proteinExistence type="inferred from homology"/>
<comment type="similarity">
    <text evidence="2">Belongs to the transpeptidase family.</text>
</comment>
<protein>
    <submittedName>
        <fullName evidence="8">Penicillin-binding transpeptidase domain-containing protein</fullName>
    </submittedName>
</protein>
<comment type="caution">
    <text evidence="8">The sequence shown here is derived from an EMBL/GenBank/DDBJ whole genome shotgun (WGS) entry which is preliminary data.</text>
</comment>
<evidence type="ECO:0000259" key="6">
    <source>
        <dbReference type="Pfam" id="PF03717"/>
    </source>
</evidence>
<keyword evidence="3" id="KW-0472">Membrane</keyword>
<feature type="domain" description="Penicillin-binding protein dimerisation" evidence="6">
    <location>
        <begin position="148"/>
        <end position="305"/>
    </location>
</feature>
<evidence type="ECO:0000313" key="9">
    <source>
        <dbReference type="Proteomes" id="UP001448614"/>
    </source>
</evidence>
<dbReference type="Pfam" id="PF05223">
    <property type="entry name" value="MecA_N"/>
    <property type="match status" value="1"/>
</dbReference>
<dbReference type="EMBL" id="JBBMFV010000004">
    <property type="protein sequence ID" value="MEO3940999.1"/>
    <property type="molecule type" value="Genomic_DNA"/>
</dbReference>
<evidence type="ECO:0000256" key="1">
    <source>
        <dbReference type="ARBA" id="ARBA00004370"/>
    </source>
</evidence>
<dbReference type="Pfam" id="PF00905">
    <property type="entry name" value="Transpeptidase"/>
    <property type="match status" value="1"/>
</dbReference>
<evidence type="ECO:0000256" key="2">
    <source>
        <dbReference type="ARBA" id="ARBA00007171"/>
    </source>
</evidence>
<dbReference type="RefSeq" id="WP_347782278.1">
    <property type="nucleotide sequence ID" value="NZ_JBBMFV010000004.1"/>
</dbReference>
<reference evidence="8 9" key="1">
    <citation type="journal article" date="2024" name="Appl. Microbiol. Biotechnol.">
        <title>Biosynthetic gene clusters with biotechnological applications in novel Antarctic isolates from Actinomycetota.</title>
        <authorList>
            <person name="Bruna P."/>
            <person name="Nunez-Montero K."/>
            <person name="Contreras M.J."/>
            <person name="Leal K."/>
            <person name="Garcia M."/>
            <person name="Abanto M."/>
            <person name="Barrientos L."/>
        </authorList>
    </citation>
    <scope>NUCLEOTIDE SEQUENCE [LARGE SCALE GENOMIC DNA]</scope>
    <source>
        <strain evidence="8 9">Se16.17</strain>
    </source>
</reference>
<feature type="domain" description="Penicillin-binding protein transpeptidase" evidence="5">
    <location>
        <begin position="356"/>
        <end position="683"/>
    </location>
</feature>
<dbReference type="PROSITE" id="PS51257">
    <property type="entry name" value="PROKAR_LIPOPROTEIN"/>
    <property type="match status" value="1"/>
</dbReference>
<organism evidence="8 9">
    <name type="scientific">Paenarthrobacter nicotinovorans</name>
    <name type="common">Arthrobacter nicotinovorans</name>
    <dbReference type="NCBI Taxonomy" id="29320"/>
    <lineage>
        <taxon>Bacteria</taxon>
        <taxon>Bacillati</taxon>
        <taxon>Actinomycetota</taxon>
        <taxon>Actinomycetes</taxon>
        <taxon>Micrococcales</taxon>
        <taxon>Micrococcaceae</taxon>
        <taxon>Paenarthrobacter</taxon>
    </lineage>
</organism>
<feature type="domain" description="NTF2-like N-terminal transpeptidase" evidence="7">
    <location>
        <begin position="63"/>
        <end position="140"/>
    </location>
</feature>
<dbReference type="SUPFAM" id="SSF56519">
    <property type="entry name" value="Penicillin binding protein dimerisation domain"/>
    <property type="match status" value="1"/>
</dbReference>
<dbReference type="Gene3D" id="3.40.710.10">
    <property type="entry name" value="DD-peptidase/beta-lactamase superfamily"/>
    <property type="match status" value="1"/>
</dbReference>
<keyword evidence="9" id="KW-1185">Reference proteome</keyword>
<dbReference type="InterPro" id="IPR007887">
    <property type="entry name" value="MecA_N"/>
</dbReference>
<dbReference type="Proteomes" id="UP001448614">
    <property type="component" value="Unassembled WGS sequence"/>
</dbReference>
<dbReference type="SUPFAM" id="SSF56601">
    <property type="entry name" value="beta-lactamase/transpeptidase-like"/>
    <property type="match status" value="1"/>
</dbReference>
<dbReference type="InterPro" id="IPR050515">
    <property type="entry name" value="Beta-lactam/transpept"/>
</dbReference>
<feature type="compositionally biased region" description="Low complexity" evidence="4">
    <location>
        <begin position="540"/>
        <end position="551"/>
    </location>
</feature>
<dbReference type="InterPro" id="IPR001460">
    <property type="entry name" value="PCN-bd_Tpept"/>
</dbReference>
<dbReference type="PANTHER" id="PTHR30627">
    <property type="entry name" value="PEPTIDOGLYCAN D,D-TRANSPEPTIDASE"/>
    <property type="match status" value="1"/>
</dbReference>
<evidence type="ECO:0000259" key="5">
    <source>
        <dbReference type="Pfam" id="PF00905"/>
    </source>
</evidence>
<evidence type="ECO:0000259" key="7">
    <source>
        <dbReference type="Pfam" id="PF05223"/>
    </source>
</evidence>
<dbReference type="InterPro" id="IPR012338">
    <property type="entry name" value="Beta-lactam/transpept-like"/>
</dbReference>
<sequence>MSQMGKLKMQQGFVLGLVALVMGGSLTACDDGRSGAEGAAKQLASSLAALDVGSLPVDGKDAAAANDELKAVFAGLDANPSVVSGEVKLDGDTATFPLNYSWNIGSAKWEYSSEATLKKSGDKWAVQWTPSLLAPELSDGETLSVKTVPAQRGQILGAGDAPIVQDRPVFRVGIDKTKVAAEQADAAARAMAALLGLDAEEYAKQVAASGPQAFVEGLVLRAYTAEVTEAKIKAIPGGVSILDSMALAPTRTFARALLGSVGQASAEQIEKSNGALRAGDTTGTGGLQQKYDSLLRGKDGVEVVANPAEKAEGETPGPKVFFSSLPAPGTTLKTTLDLKLQQLAEETLAGIEPASAIVALRPSTGAVLAAASGPGSNGYNTALLGQYAPGSTFKIIDSLAMFRNGATPDSKVECPSTLTVDGRTFKNAEGYPESSLGTVALRDAFAHSCNTAFINARETVSQDQLESAAQALGVAVEAPKLGADAFLGSVPGAAEGTEHAASMIGQGKVLFSPLSAAVMAASVANGAPVSPQLVLNADAAQDPSAASDPGATGAKTESGSAPPSSNAATSGAATSSAAASGAASAADSSAAATAAPACTKPITKEEAASLADMMRAVVTSGHAGFLAQVPGAPVGAKTGTAEFGNDNPPKTHAWIVATHGDLAVAVFVEDGGLGATTSGPLLKSFLTAAG</sequence>
<name>A0ABV0GR59_PAENI</name>
<feature type="region of interest" description="Disordered" evidence="4">
    <location>
        <begin position="540"/>
        <end position="572"/>
    </location>
</feature>
<evidence type="ECO:0000256" key="4">
    <source>
        <dbReference type="SAM" id="MobiDB-lite"/>
    </source>
</evidence>
<dbReference type="Gene3D" id="3.90.1310.10">
    <property type="entry name" value="Penicillin-binding protein 2a (Domain 2)"/>
    <property type="match status" value="1"/>
</dbReference>
<evidence type="ECO:0000256" key="3">
    <source>
        <dbReference type="ARBA" id="ARBA00023136"/>
    </source>
</evidence>
<dbReference type="InterPro" id="IPR032710">
    <property type="entry name" value="NTF2-like_dom_sf"/>
</dbReference>
<gene>
    <name evidence="8" type="ORF">V3C41_07970</name>
</gene>
<feature type="compositionally biased region" description="Low complexity" evidence="4">
    <location>
        <begin position="558"/>
        <end position="572"/>
    </location>
</feature>
<dbReference type="InterPro" id="IPR036138">
    <property type="entry name" value="PBP_dimer_sf"/>
</dbReference>
<accession>A0ABV0GR59</accession>